<organism evidence="11 12">
    <name type="scientific">Ananas comosus</name>
    <name type="common">Pineapple</name>
    <name type="synonym">Ananas ananas</name>
    <dbReference type="NCBI Taxonomy" id="4615"/>
    <lineage>
        <taxon>Eukaryota</taxon>
        <taxon>Viridiplantae</taxon>
        <taxon>Streptophyta</taxon>
        <taxon>Embryophyta</taxon>
        <taxon>Tracheophyta</taxon>
        <taxon>Spermatophyta</taxon>
        <taxon>Magnoliopsida</taxon>
        <taxon>Liliopsida</taxon>
        <taxon>Poales</taxon>
        <taxon>Bromeliaceae</taxon>
        <taxon>Bromelioideae</taxon>
        <taxon>Ananas</taxon>
    </lineage>
</organism>
<sequence>MATTPSLLPPPESAAPKEGGAAAAAADGGGGGVVAAVLRRWRREDLLERGSLLLRGSAWVFSLIALVVMASNKHGDWRNFHRYQEYRYLVVITALAVLYLTVQVLRQAYQLSGRIDPVRKPTAEIIDFAGDQLIAYLLISALSAAIPLTDRLHRVIHNTFVDSCAASISMAFFAFVALALSALVSGFRLSKQSYI</sequence>
<keyword evidence="7 8" id="KW-0472">Membrane</keyword>
<keyword evidence="6 8" id="KW-1133">Transmembrane helix</keyword>
<evidence type="ECO:0000256" key="8">
    <source>
        <dbReference type="RuleBase" id="RU361233"/>
    </source>
</evidence>
<evidence type="ECO:0000256" key="5">
    <source>
        <dbReference type="ARBA" id="ARBA00022692"/>
    </source>
</evidence>
<evidence type="ECO:0000256" key="1">
    <source>
        <dbReference type="ARBA" id="ARBA00004651"/>
    </source>
</evidence>
<keyword evidence="4 8" id="KW-1003">Cell membrane</keyword>
<feature type="transmembrane region" description="Helical" evidence="8">
    <location>
        <begin position="20"/>
        <end position="40"/>
    </location>
</feature>
<evidence type="ECO:0000256" key="2">
    <source>
        <dbReference type="ARBA" id="ARBA00007651"/>
    </source>
</evidence>
<dbReference type="AlphaFoldDB" id="A0A6P5H2P5"/>
<evidence type="ECO:0000259" key="10">
    <source>
        <dbReference type="Pfam" id="PF04535"/>
    </source>
</evidence>
<name>A0A6P5H2P5_ANACO</name>
<proteinExistence type="inferred from homology"/>
<evidence type="ECO:0000256" key="7">
    <source>
        <dbReference type="ARBA" id="ARBA00023136"/>
    </source>
</evidence>
<reference evidence="12" key="2">
    <citation type="submission" date="2025-08" db="UniProtKB">
        <authorList>
            <consortium name="RefSeq"/>
        </authorList>
    </citation>
    <scope>IDENTIFICATION</scope>
    <source>
        <tissue evidence="12">Leaf</tissue>
    </source>
</reference>
<keyword evidence="11" id="KW-1185">Reference proteome</keyword>
<dbReference type="RefSeq" id="XP_020112345.1">
    <property type="nucleotide sequence ID" value="XM_020256756.1"/>
</dbReference>
<dbReference type="OrthoDB" id="1924823at2759"/>
<dbReference type="GO" id="GO:0005886">
    <property type="term" value="C:plasma membrane"/>
    <property type="evidence" value="ECO:0007669"/>
    <property type="project" value="UniProtKB-SubCell"/>
</dbReference>
<evidence type="ECO:0000313" key="12">
    <source>
        <dbReference type="RefSeq" id="XP_020112345.1"/>
    </source>
</evidence>
<comment type="subcellular location">
    <subcellularLocation>
        <location evidence="1 8">Cell membrane</location>
        <topology evidence="1 8">Multi-pass membrane protein</topology>
    </subcellularLocation>
</comment>
<dbReference type="Pfam" id="PF04535">
    <property type="entry name" value="CASP_dom"/>
    <property type="match status" value="1"/>
</dbReference>
<feature type="compositionally biased region" description="Low complexity" evidence="9">
    <location>
        <begin position="14"/>
        <end position="26"/>
    </location>
</feature>
<protein>
    <recommendedName>
        <fullName evidence="8">CASP-like protein</fullName>
    </recommendedName>
</protein>
<comment type="subunit">
    <text evidence="3 8">Homodimer and heterodimers.</text>
</comment>
<gene>
    <name evidence="12" type="primary">LOC109726933</name>
</gene>
<evidence type="ECO:0000256" key="3">
    <source>
        <dbReference type="ARBA" id="ARBA00011489"/>
    </source>
</evidence>
<keyword evidence="5 8" id="KW-0812">Transmembrane</keyword>
<dbReference type="GeneID" id="109726933"/>
<feature type="transmembrane region" description="Helical" evidence="8">
    <location>
        <begin position="166"/>
        <end position="187"/>
    </location>
</feature>
<feature type="region of interest" description="Disordered" evidence="9">
    <location>
        <begin position="1"/>
        <end position="29"/>
    </location>
</feature>
<evidence type="ECO:0000256" key="4">
    <source>
        <dbReference type="ARBA" id="ARBA00022475"/>
    </source>
</evidence>
<feature type="transmembrane region" description="Helical" evidence="8">
    <location>
        <begin position="125"/>
        <end position="146"/>
    </location>
</feature>
<dbReference type="Proteomes" id="UP000515123">
    <property type="component" value="Linkage group 22"/>
</dbReference>
<dbReference type="Gramene" id="Aco027948.1.mrna1">
    <property type="protein sequence ID" value="Aco027948.1.mrna1"/>
    <property type="gene ID" value="Aco027948.1.path1"/>
</dbReference>
<dbReference type="PANTHER" id="PTHR33573">
    <property type="entry name" value="CASP-LIKE PROTEIN 4A4"/>
    <property type="match status" value="1"/>
</dbReference>
<accession>A0A6P5H2P5</accession>
<evidence type="ECO:0000256" key="6">
    <source>
        <dbReference type="ARBA" id="ARBA00022989"/>
    </source>
</evidence>
<comment type="caution">
    <text evidence="8">Lacks conserved residue(s) required for the propagation of feature annotation.</text>
</comment>
<feature type="transmembrane region" description="Helical" evidence="8">
    <location>
        <begin position="86"/>
        <end position="105"/>
    </location>
</feature>
<comment type="similarity">
    <text evidence="2 8">Belongs to the Casparian strip membrane proteins (CASP) family.</text>
</comment>
<dbReference type="PANTHER" id="PTHR33573:SF57">
    <property type="entry name" value="CASP-LIKE PROTEIN 4B1"/>
    <property type="match status" value="1"/>
</dbReference>
<feature type="domain" description="Casparian strip membrane protein" evidence="10">
    <location>
        <begin position="47"/>
        <end position="177"/>
    </location>
</feature>
<evidence type="ECO:0000256" key="9">
    <source>
        <dbReference type="SAM" id="MobiDB-lite"/>
    </source>
</evidence>
<dbReference type="InterPro" id="IPR006702">
    <property type="entry name" value="CASP_dom"/>
</dbReference>
<reference evidence="11" key="1">
    <citation type="journal article" date="2015" name="Nat. Genet.">
        <title>The pineapple genome and the evolution of CAM photosynthesis.</title>
        <authorList>
            <person name="Ming R."/>
            <person name="VanBuren R."/>
            <person name="Wai C.M."/>
            <person name="Tang H."/>
            <person name="Schatz M.C."/>
            <person name="Bowers J.E."/>
            <person name="Lyons E."/>
            <person name="Wang M.L."/>
            <person name="Chen J."/>
            <person name="Biggers E."/>
            <person name="Zhang J."/>
            <person name="Huang L."/>
            <person name="Zhang L."/>
            <person name="Miao W."/>
            <person name="Zhang J."/>
            <person name="Ye Z."/>
            <person name="Miao C."/>
            <person name="Lin Z."/>
            <person name="Wang H."/>
            <person name="Zhou H."/>
            <person name="Yim W.C."/>
            <person name="Priest H.D."/>
            <person name="Zheng C."/>
            <person name="Woodhouse M."/>
            <person name="Edger P.P."/>
            <person name="Guyot R."/>
            <person name="Guo H.B."/>
            <person name="Guo H."/>
            <person name="Zheng G."/>
            <person name="Singh R."/>
            <person name="Sharma A."/>
            <person name="Min X."/>
            <person name="Zheng Y."/>
            <person name="Lee H."/>
            <person name="Gurtowski J."/>
            <person name="Sedlazeck F.J."/>
            <person name="Harkess A."/>
            <person name="McKain M.R."/>
            <person name="Liao Z."/>
            <person name="Fang J."/>
            <person name="Liu J."/>
            <person name="Zhang X."/>
            <person name="Zhang Q."/>
            <person name="Hu W."/>
            <person name="Qin Y."/>
            <person name="Wang K."/>
            <person name="Chen L.Y."/>
            <person name="Shirley N."/>
            <person name="Lin Y.R."/>
            <person name="Liu L.Y."/>
            <person name="Hernandez A.G."/>
            <person name="Wright C.L."/>
            <person name="Bulone V."/>
            <person name="Tuskan G.A."/>
            <person name="Heath K."/>
            <person name="Zee F."/>
            <person name="Moore P.H."/>
            <person name="Sunkar R."/>
            <person name="Leebens-Mack J.H."/>
            <person name="Mockler T."/>
            <person name="Bennetzen J.L."/>
            <person name="Freeling M."/>
            <person name="Sankoff D."/>
            <person name="Paterson A.H."/>
            <person name="Zhu X."/>
            <person name="Yang X."/>
            <person name="Smith J.A."/>
            <person name="Cushman J.C."/>
            <person name="Paull R.E."/>
            <person name="Yu Q."/>
        </authorList>
    </citation>
    <scope>NUCLEOTIDE SEQUENCE [LARGE SCALE GENOMIC DNA]</scope>
    <source>
        <strain evidence="11">cv. F153</strain>
    </source>
</reference>
<evidence type="ECO:0000313" key="11">
    <source>
        <dbReference type="Proteomes" id="UP000515123"/>
    </source>
</evidence>
<feature type="transmembrane region" description="Helical" evidence="8">
    <location>
        <begin position="52"/>
        <end position="71"/>
    </location>
</feature>